<protein>
    <submittedName>
        <fullName evidence="4">LuxR C-terminal-related transcriptional regulator</fullName>
    </submittedName>
</protein>
<dbReference type="InterPro" id="IPR000792">
    <property type="entry name" value="Tscrpt_reg_LuxR_C"/>
</dbReference>
<dbReference type="InterPro" id="IPR041664">
    <property type="entry name" value="AAA_16"/>
</dbReference>
<name>A0ABT1DXB4_9ACTN</name>
<dbReference type="SUPFAM" id="SSF46894">
    <property type="entry name" value="C-terminal effector domain of the bipartite response regulators"/>
    <property type="match status" value="1"/>
</dbReference>
<dbReference type="PANTHER" id="PTHR16305">
    <property type="entry name" value="TESTICULAR SOLUBLE ADENYLYL CYCLASE"/>
    <property type="match status" value="1"/>
</dbReference>
<dbReference type="CDD" id="cd06170">
    <property type="entry name" value="LuxR_C_like"/>
    <property type="match status" value="1"/>
</dbReference>
<dbReference type="Pfam" id="PF13191">
    <property type="entry name" value="AAA_16"/>
    <property type="match status" value="1"/>
</dbReference>
<dbReference type="RefSeq" id="WP_253241570.1">
    <property type="nucleotide sequence ID" value="NZ_JAMYJR010000038.1"/>
</dbReference>
<dbReference type="PRINTS" id="PR00038">
    <property type="entry name" value="HTHLUXR"/>
</dbReference>
<evidence type="ECO:0000259" key="3">
    <source>
        <dbReference type="PROSITE" id="PS50043"/>
    </source>
</evidence>
<sequence>MGAASGGDDLVGREREQSQLSGLITRLPTAGGALALPGEGGTGKSALLSWLVDRARSRGVQVLTAAMGEDDFATPYAGLRRLFPEVPWSGSAALAALDVVVDRSPVVVVVDDAHWLDPASWTALTFVARRLSHHRAALVLALRENTATTARLRSSGLPALAVEPLDPAAARLLLDRHAAGLRPAQSARVLSLAEGNPLALVELAATARTARPGLAADPPLTPRLELTFAPSLEALPATVRTLLHVAALADGPSADEVIGAARRLDPRIRPGDLTAAETARLITVVEPFEVRFRHPLTRSVIRHAMGPDRRREVHQALAGGLAAHPDRRLWHQAGAAAGPDGPLADRLAEAAGEAAGRGAMTAAARLYERAAQLSPDSRQWADRLLWAAATTQDAGDPDTAAHLLDALPDHHLTAGQEVRLAQLRDDGAYPQRFLDATAPVSPGLGLHAIEFFLAGPGQVAPVGCDGSPGVAEPAALCVLALADPVGRGAEVLPPIRRHARELTGPPGDLVLVALAGLGAGSMPESFRLAAAATARLRGQDADGLLARALTVQALAATQLGNALLAGECAAEAGRVGTETGQPRWRRIADLARARAAALRGDADEALGLVAAVPRWPAAARLVRGEVAAAGGRPDVAFDELASLFDPAASTFHRTLRFWALSTFAEAAVDCGRSRQLRDLLAGLDRAGLPVLDVALVHADAVLADTDEAYAAALTHAVLPEWPFELARLQLAHGSRLRRQRRTADARPLLRAAAHTFTVLGAHPWAARAEAGLRAAGERAGVDGDPRQLLTPQELQIALLVADGLSSRQIAARLVLTPRSVDSHLYRVYRKAGVSSRAELAKLMLTTR</sequence>
<evidence type="ECO:0000256" key="1">
    <source>
        <dbReference type="ARBA" id="ARBA00022741"/>
    </source>
</evidence>
<keyword evidence="1" id="KW-0547">Nucleotide-binding</keyword>
<evidence type="ECO:0000313" key="5">
    <source>
        <dbReference type="Proteomes" id="UP001523369"/>
    </source>
</evidence>
<dbReference type="SMART" id="SM00421">
    <property type="entry name" value="HTH_LUXR"/>
    <property type="match status" value="1"/>
</dbReference>
<comment type="caution">
    <text evidence="4">The sequence shown here is derived from an EMBL/GenBank/DDBJ whole genome shotgun (WGS) entry which is preliminary data.</text>
</comment>
<proteinExistence type="predicted"/>
<dbReference type="PROSITE" id="PS50043">
    <property type="entry name" value="HTH_LUXR_2"/>
    <property type="match status" value="1"/>
</dbReference>
<dbReference type="PROSITE" id="PS00622">
    <property type="entry name" value="HTH_LUXR_1"/>
    <property type="match status" value="1"/>
</dbReference>
<dbReference type="Proteomes" id="UP001523369">
    <property type="component" value="Unassembled WGS sequence"/>
</dbReference>
<dbReference type="EMBL" id="JAMYJR010000038">
    <property type="protein sequence ID" value="MCO8275506.1"/>
    <property type="molecule type" value="Genomic_DNA"/>
</dbReference>
<dbReference type="InterPro" id="IPR016032">
    <property type="entry name" value="Sig_transdc_resp-reg_C-effctor"/>
</dbReference>
<dbReference type="SUPFAM" id="SSF52540">
    <property type="entry name" value="P-loop containing nucleoside triphosphate hydrolases"/>
    <property type="match status" value="1"/>
</dbReference>
<gene>
    <name evidence="4" type="ORF">M1L60_33475</name>
</gene>
<dbReference type="Gene3D" id="1.10.10.10">
    <property type="entry name" value="Winged helix-like DNA-binding domain superfamily/Winged helix DNA-binding domain"/>
    <property type="match status" value="1"/>
</dbReference>
<dbReference type="InterPro" id="IPR036388">
    <property type="entry name" value="WH-like_DNA-bd_sf"/>
</dbReference>
<keyword evidence="2" id="KW-0067">ATP-binding</keyword>
<dbReference type="Pfam" id="PF00196">
    <property type="entry name" value="GerE"/>
    <property type="match status" value="1"/>
</dbReference>
<organism evidence="4 5">
    <name type="scientific">Paractinoplanes aksuensis</name>
    <dbReference type="NCBI Taxonomy" id="2939490"/>
    <lineage>
        <taxon>Bacteria</taxon>
        <taxon>Bacillati</taxon>
        <taxon>Actinomycetota</taxon>
        <taxon>Actinomycetes</taxon>
        <taxon>Micromonosporales</taxon>
        <taxon>Micromonosporaceae</taxon>
        <taxon>Paractinoplanes</taxon>
    </lineage>
</organism>
<reference evidence="4 5" key="1">
    <citation type="submission" date="2022-06" db="EMBL/GenBank/DDBJ databases">
        <title>New Species of the Genus Actinoplanes, ActinopZanes ferrugineus.</title>
        <authorList>
            <person name="Ding P."/>
        </authorList>
    </citation>
    <scope>NUCLEOTIDE SEQUENCE [LARGE SCALE GENOMIC DNA]</scope>
    <source>
        <strain evidence="4 5">TRM88003</strain>
    </source>
</reference>
<dbReference type="PANTHER" id="PTHR16305:SF35">
    <property type="entry name" value="TRANSCRIPTIONAL ACTIVATOR DOMAIN"/>
    <property type="match status" value="1"/>
</dbReference>
<accession>A0ABT1DXB4</accession>
<evidence type="ECO:0000256" key="2">
    <source>
        <dbReference type="ARBA" id="ARBA00022840"/>
    </source>
</evidence>
<feature type="domain" description="HTH luxR-type" evidence="3">
    <location>
        <begin position="782"/>
        <end position="847"/>
    </location>
</feature>
<dbReference type="InterPro" id="IPR027417">
    <property type="entry name" value="P-loop_NTPase"/>
</dbReference>
<keyword evidence="5" id="KW-1185">Reference proteome</keyword>
<evidence type="ECO:0000313" key="4">
    <source>
        <dbReference type="EMBL" id="MCO8275506.1"/>
    </source>
</evidence>